<dbReference type="GO" id="GO:0004370">
    <property type="term" value="F:glycerol kinase activity"/>
    <property type="evidence" value="ECO:0007669"/>
    <property type="project" value="UniProtKB-UniRule"/>
</dbReference>
<dbReference type="Pfam" id="PF00370">
    <property type="entry name" value="FGGY_N"/>
    <property type="match status" value="1"/>
</dbReference>
<dbReference type="OrthoDB" id="9805576at2"/>
<feature type="binding site" evidence="9">
    <location>
        <position position="83"/>
    </location>
    <ligand>
        <name>sn-glycerol 3-phosphate</name>
        <dbReference type="ChEBI" id="CHEBI:57597"/>
    </ligand>
</feature>
<name>A0A3N1KS71_9PROT</name>
<feature type="binding site" evidence="9">
    <location>
        <position position="83"/>
    </location>
    <ligand>
        <name>glycerol</name>
        <dbReference type="ChEBI" id="CHEBI:17754"/>
    </ligand>
</feature>
<dbReference type="Gene3D" id="3.30.420.40">
    <property type="match status" value="2"/>
</dbReference>
<dbReference type="CDD" id="cd07786">
    <property type="entry name" value="FGGY_EcGK_like"/>
    <property type="match status" value="1"/>
</dbReference>
<dbReference type="FunFam" id="3.30.420.40:FF:000007">
    <property type="entry name" value="Glycerol kinase"/>
    <property type="match status" value="1"/>
</dbReference>
<feature type="binding site" evidence="9">
    <location>
        <position position="312"/>
    </location>
    <ligand>
        <name>ATP</name>
        <dbReference type="ChEBI" id="CHEBI:30616"/>
    </ligand>
</feature>
<evidence type="ECO:0000256" key="4">
    <source>
        <dbReference type="ARBA" id="ARBA00022741"/>
    </source>
</evidence>
<feature type="binding site" evidence="9">
    <location>
        <position position="12"/>
    </location>
    <ligand>
        <name>ADP</name>
        <dbReference type="ChEBI" id="CHEBI:456216"/>
    </ligand>
</feature>
<evidence type="ECO:0000256" key="3">
    <source>
        <dbReference type="ARBA" id="ARBA00022679"/>
    </source>
</evidence>
<feature type="binding site" evidence="9">
    <location>
        <position position="16"/>
    </location>
    <ligand>
        <name>ADP</name>
        <dbReference type="ChEBI" id="CHEBI:456216"/>
    </ligand>
</feature>
<dbReference type="InterPro" id="IPR005999">
    <property type="entry name" value="Glycerol_kin"/>
</dbReference>
<organism evidence="13 14">
    <name type="scientific">Stella humosa</name>
    <dbReference type="NCBI Taxonomy" id="94"/>
    <lineage>
        <taxon>Bacteria</taxon>
        <taxon>Pseudomonadati</taxon>
        <taxon>Pseudomonadota</taxon>
        <taxon>Alphaproteobacteria</taxon>
        <taxon>Rhodospirillales</taxon>
        <taxon>Stellaceae</taxon>
        <taxon>Stella</taxon>
    </lineage>
</organism>
<dbReference type="SUPFAM" id="SSF53067">
    <property type="entry name" value="Actin-like ATPase domain"/>
    <property type="match status" value="2"/>
</dbReference>
<feature type="binding site" evidence="9">
    <location>
        <position position="134"/>
    </location>
    <ligand>
        <name>sn-glycerol 3-phosphate</name>
        <dbReference type="ChEBI" id="CHEBI:57597"/>
    </ligand>
</feature>
<evidence type="ECO:0000256" key="6">
    <source>
        <dbReference type="ARBA" id="ARBA00022798"/>
    </source>
</evidence>
<dbReference type="Pfam" id="PF02782">
    <property type="entry name" value="FGGY_C"/>
    <property type="match status" value="1"/>
</dbReference>
<accession>A0A3N1KS71</accession>
<feature type="domain" description="Carbohydrate kinase FGGY N-terminal" evidence="11">
    <location>
        <begin position="5"/>
        <end position="250"/>
    </location>
</feature>
<evidence type="ECO:0000313" key="13">
    <source>
        <dbReference type="EMBL" id="ROP83431.1"/>
    </source>
</evidence>
<feature type="binding site" evidence="9">
    <location>
        <position position="265"/>
    </location>
    <ligand>
        <name>ADP</name>
        <dbReference type="ChEBI" id="CHEBI:456216"/>
    </ligand>
</feature>
<feature type="binding site" evidence="9">
    <location>
        <position position="243"/>
    </location>
    <ligand>
        <name>glycerol</name>
        <dbReference type="ChEBI" id="CHEBI:17754"/>
    </ligand>
</feature>
<feature type="binding site" evidence="9">
    <location>
        <position position="134"/>
    </location>
    <ligand>
        <name>glycerol</name>
        <dbReference type="ChEBI" id="CHEBI:17754"/>
    </ligand>
</feature>
<reference evidence="13 14" key="1">
    <citation type="submission" date="2018-11" db="EMBL/GenBank/DDBJ databases">
        <title>Genomic Encyclopedia of Type Strains, Phase IV (KMG-IV): sequencing the most valuable type-strain genomes for metagenomic binning, comparative biology and taxonomic classification.</title>
        <authorList>
            <person name="Goeker M."/>
        </authorList>
    </citation>
    <scope>NUCLEOTIDE SEQUENCE [LARGE SCALE GENOMIC DNA]</scope>
    <source>
        <strain evidence="13 14">DSM 5900</strain>
    </source>
</reference>
<evidence type="ECO:0000259" key="11">
    <source>
        <dbReference type="Pfam" id="PF00370"/>
    </source>
</evidence>
<dbReference type="AlphaFoldDB" id="A0A3N1KS71"/>
<dbReference type="PANTHER" id="PTHR10196">
    <property type="entry name" value="SUGAR KINASE"/>
    <property type="match status" value="1"/>
</dbReference>
<dbReference type="GO" id="GO:0006072">
    <property type="term" value="P:glycerol-3-phosphate metabolic process"/>
    <property type="evidence" value="ECO:0007669"/>
    <property type="project" value="InterPro"/>
</dbReference>
<feature type="binding site" evidence="9">
    <location>
        <position position="308"/>
    </location>
    <ligand>
        <name>ATP</name>
        <dbReference type="ChEBI" id="CHEBI:30616"/>
    </ligand>
</feature>
<comment type="caution">
    <text evidence="13">The sequence shown here is derived from an EMBL/GenBank/DDBJ whole genome shotgun (WGS) entry which is preliminary data.</text>
</comment>
<dbReference type="GO" id="GO:0005829">
    <property type="term" value="C:cytosol"/>
    <property type="evidence" value="ECO:0007669"/>
    <property type="project" value="UniProtKB-ARBA"/>
</dbReference>
<evidence type="ECO:0000259" key="12">
    <source>
        <dbReference type="Pfam" id="PF02782"/>
    </source>
</evidence>
<evidence type="ECO:0000256" key="8">
    <source>
        <dbReference type="ARBA" id="ARBA00052101"/>
    </source>
</evidence>
<feature type="domain" description="Carbohydrate kinase FGGY C-terminal" evidence="12">
    <location>
        <begin position="261"/>
        <end position="448"/>
    </location>
</feature>
<evidence type="ECO:0000256" key="7">
    <source>
        <dbReference type="ARBA" id="ARBA00022840"/>
    </source>
</evidence>
<feature type="binding site" evidence="9">
    <location>
        <position position="12"/>
    </location>
    <ligand>
        <name>sn-glycerol 3-phosphate</name>
        <dbReference type="ChEBI" id="CHEBI:57597"/>
    </ligand>
</feature>
<keyword evidence="5 9" id="KW-0418">Kinase</keyword>
<protein>
    <recommendedName>
        <fullName evidence="9">Glycerol kinase</fullName>
        <ecNumber evidence="9">2.7.1.30</ecNumber>
    </recommendedName>
    <alternativeName>
        <fullName evidence="9">ATP:glycerol 3-phosphotransferase</fullName>
    </alternativeName>
    <alternativeName>
        <fullName evidence="9">Glycerokinase</fullName>
        <shortName evidence="9">GK</shortName>
    </alternativeName>
</protein>
<feature type="binding site" evidence="9">
    <location>
        <position position="409"/>
    </location>
    <ligand>
        <name>ATP</name>
        <dbReference type="ChEBI" id="CHEBI:30616"/>
    </ligand>
</feature>
<dbReference type="NCBIfam" id="NF000756">
    <property type="entry name" value="PRK00047.1"/>
    <property type="match status" value="1"/>
</dbReference>
<dbReference type="RefSeq" id="WP_123693024.1">
    <property type="nucleotide sequence ID" value="NZ_AP019700.1"/>
</dbReference>
<keyword evidence="3 9" id="KW-0808">Transferase</keyword>
<dbReference type="InterPro" id="IPR000577">
    <property type="entry name" value="Carb_kinase_FGGY"/>
</dbReference>
<evidence type="ECO:0000256" key="9">
    <source>
        <dbReference type="HAMAP-Rule" id="MF_00186"/>
    </source>
</evidence>
<keyword evidence="6 9" id="KW-0319">Glycerol metabolism</keyword>
<dbReference type="HAMAP" id="MF_00186">
    <property type="entry name" value="Glycerol_kin"/>
    <property type="match status" value="1"/>
</dbReference>
<feature type="binding site" evidence="9">
    <location>
        <position position="409"/>
    </location>
    <ligand>
        <name>ADP</name>
        <dbReference type="ChEBI" id="CHEBI:456216"/>
    </ligand>
</feature>
<comment type="catalytic activity">
    <reaction evidence="8 9">
        <text>glycerol + ATP = sn-glycerol 3-phosphate + ADP + H(+)</text>
        <dbReference type="Rhea" id="RHEA:21644"/>
        <dbReference type="ChEBI" id="CHEBI:15378"/>
        <dbReference type="ChEBI" id="CHEBI:17754"/>
        <dbReference type="ChEBI" id="CHEBI:30616"/>
        <dbReference type="ChEBI" id="CHEBI:57597"/>
        <dbReference type="ChEBI" id="CHEBI:456216"/>
        <dbReference type="EC" id="2.7.1.30"/>
    </reaction>
</comment>
<dbReference type="InterPro" id="IPR043129">
    <property type="entry name" value="ATPase_NBD"/>
</dbReference>
<comment type="similarity">
    <text evidence="2 9 10">Belongs to the FGGY kinase family.</text>
</comment>
<evidence type="ECO:0000256" key="5">
    <source>
        <dbReference type="ARBA" id="ARBA00022777"/>
    </source>
</evidence>
<feature type="binding site" evidence="9">
    <location>
        <position position="413"/>
    </location>
    <ligand>
        <name>ADP</name>
        <dbReference type="ChEBI" id="CHEBI:456216"/>
    </ligand>
</feature>
<dbReference type="InterPro" id="IPR018485">
    <property type="entry name" value="FGGY_C"/>
</dbReference>
<feature type="binding site" evidence="9">
    <location>
        <position position="13"/>
    </location>
    <ligand>
        <name>ATP</name>
        <dbReference type="ChEBI" id="CHEBI:30616"/>
    </ligand>
</feature>
<dbReference type="GO" id="GO:0019563">
    <property type="term" value="P:glycerol catabolic process"/>
    <property type="evidence" value="ECO:0007669"/>
    <property type="project" value="UniProtKB-UniRule"/>
</dbReference>
<evidence type="ECO:0000256" key="1">
    <source>
        <dbReference type="ARBA" id="ARBA00005190"/>
    </source>
</evidence>
<proteinExistence type="inferred from homology"/>
<dbReference type="InterPro" id="IPR018484">
    <property type="entry name" value="FGGY_N"/>
</dbReference>
<feature type="binding site" evidence="9">
    <location>
        <position position="12"/>
    </location>
    <ligand>
        <name>ATP</name>
        <dbReference type="ChEBI" id="CHEBI:30616"/>
    </ligand>
</feature>
<feature type="binding site" evidence="9">
    <location>
        <position position="244"/>
    </location>
    <ligand>
        <name>glycerol</name>
        <dbReference type="ChEBI" id="CHEBI:17754"/>
    </ligand>
</feature>
<comment type="activity regulation">
    <text evidence="9">Inhibited by fructose 1,6-bisphosphate (FBP).</text>
</comment>
<dbReference type="PROSITE" id="PS00445">
    <property type="entry name" value="FGGY_KINASES_2"/>
    <property type="match status" value="1"/>
</dbReference>
<feature type="binding site" evidence="9">
    <location>
        <position position="243"/>
    </location>
    <ligand>
        <name>sn-glycerol 3-phosphate</name>
        <dbReference type="ChEBI" id="CHEBI:57597"/>
    </ligand>
</feature>
<dbReference type="PANTHER" id="PTHR10196:SF78">
    <property type="entry name" value="GLYCEROL KINASE"/>
    <property type="match status" value="1"/>
</dbReference>
<feature type="binding site" evidence="9">
    <location>
        <position position="308"/>
    </location>
    <ligand>
        <name>ADP</name>
        <dbReference type="ChEBI" id="CHEBI:456216"/>
    </ligand>
</feature>
<dbReference type="GO" id="GO:0005524">
    <property type="term" value="F:ATP binding"/>
    <property type="evidence" value="ECO:0007669"/>
    <property type="project" value="UniProtKB-UniRule"/>
</dbReference>
<keyword evidence="14" id="KW-1185">Reference proteome</keyword>
<dbReference type="Proteomes" id="UP000278222">
    <property type="component" value="Unassembled WGS sequence"/>
</dbReference>
<dbReference type="EC" id="2.7.1.30" evidence="9"/>
<keyword evidence="7 9" id="KW-0067">ATP-binding</keyword>
<dbReference type="EMBL" id="RJKX01000016">
    <property type="protein sequence ID" value="ROP83431.1"/>
    <property type="molecule type" value="Genomic_DNA"/>
</dbReference>
<feature type="binding site" evidence="9">
    <location>
        <position position="82"/>
    </location>
    <ligand>
        <name>sn-glycerol 3-phosphate</name>
        <dbReference type="ChEBI" id="CHEBI:57597"/>
    </ligand>
</feature>
<sequence>MAEHVLAIDQGTTSTRAIVFTARGRERSRAQAELTQHYPGPGWVEHDAEEIWQATLDVTRQAMAGAGLAACDIAGIGITNQRETTILWDRATGRPVAPAIVWQDRRTAERCAALAAEGAEPMVRARTGLLLDPYFSATKIAWLLDRTEGLRARAERGEIAFGTVDCFLLWRLTGGRVHATDATNAARTLLFDIHRQDWDDELLRLFGVPRAMLPAVHDCAHAFGTTDPALFGGAIAVRGMAGDQQAATIGQACVRPGMIKSTYGTGCFMLLNTGDHPVVSQNRLLTTVAYRLDGRATYALEGSIFVAGAAVQWLRDGLRLIASAGQTEQLAHAAAPERSVYLVPAFTGLGAPYWDADARGAILGLTRDTGIADIVRAALEAVCFQTRDLLEAMTADGAAPPTNLRVDGGMTANDWAMQFLADMLAVPVERPAVTETTALGAAALAGIGAGIIPGLDALETFWHLDRRYEPAMATPERDRRYAGWKDAVSRVRTRA</sequence>
<feature type="binding site" evidence="9">
    <location>
        <position position="265"/>
    </location>
    <ligand>
        <name>ATP</name>
        <dbReference type="ChEBI" id="CHEBI:30616"/>
    </ligand>
</feature>
<dbReference type="UniPathway" id="UPA00618">
    <property type="reaction ID" value="UER00672"/>
</dbReference>
<dbReference type="FunFam" id="3.30.420.40:FF:000008">
    <property type="entry name" value="Glycerol kinase"/>
    <property type="match status" value="1"/>
</dbReference>
<keyword evidence="4 9" id="KW-0547">Nucleotide-binding</keyword>
<dbReference type="PIRSF" id="PIRSF000538">
    <property type="entry name" value="GlpK"/>
    <property type="match status" value="1"/>
</dbReference>
<gene>
    <name evidence="9" type="primary">glpK</name>
    <name evidence="13" type="ORF">EDC65_4078</name>
</gene>
<evidence type="ECO:0000256" key="10">
    <source>
        <dbReference type="RuleBase" id="RU003733"/>
    </source>
</evidence>
<comment type="function">
    <text evidence="9">Key enzyme in the regulation of glycerol uptake and metabolism. Catalyzes the phosphorylation of glycerol to yield sn-glycerol 3-phosphate.</text>
</comment>
<evidence type="ECO:0000313" key="14">
    <source>
        <dbReference type="Proteomes" id="UP000278222"/>
    </source>
</evidence>
<evidence type="ECO:0000256" key="2">
    <source>
        <dbReference type="ARBA" id="ARBA00009156"/>
    </source>
</evidence>
<comment type="pathway">
    <text evidence="1 9">Polyol metabolism; glycerol degradation via glycerol kinase pathway; sn-glycerol 3-phosphate from glycerol: step 1/1.</text>
</comment>
<feature type="binding site" evidence="9">
    <location>
        <position position="82"/>
    </location>
    <ligand>
        <name>glycerol</name>
        <dbReference type="ChEBI" id="CHEBI:17754"/>
    </ligand>
</feature>
<feature type="binding site" evidence="9">
    <location>
        <position position="14"/>
    </location>
    <ligand>
        <name>ATP</name>
        <dbReference type="ChEBI" id="CHEBI:30616"/>
    </ligand>
</feature>
<dbReference type="NCBIfam" id="TIGR01311">
    <property type="entry name" value="glycerol_kin"/>
    <property type="match status" value="1"/>
</dbReference>
<dbReference type="InterPro" id="IPR018483">
    <property type="entry name" value="Carb_kinase_FGGY_CS"/>
</dbReference>